<dbReference type="EMBL" id="DXFG01000057">
    <property type="protein sequence ID" value="HIX36834.1"/>
    <property type="molecule type" value="Genomic_DNA"/>
</dbReference>
<gene>
    <name evidence="2" type="ORF">H9738_03055</name>
</gene>
<dbReference type="GO" id="GO:0008703">
    <property type="term" value="F:5-amino-6-(5-phosphoribosylamino)uracil reductase activity"/>
    <property type="evidence" value="ECO:0007669"/>
    <property type="project" value="InterPro"/>
</dbReference>
<accession>A0A9D1VKQ0</accession>
<evidence type="ECO:0000259" key="1">
    <source>
        <dbReference type="Pfam" id="PF01872"/>
    </source>
</evidence>
<protein>
    <submittedName>
        <fullName evidence="2">Dihydrofolate reductase family protein</fullName>
    </submittedName>
</protein>
<dbReference type="PANTHER" id="PTHR38011">
    <property type="entry name" value="DIHYDROFOLATE REDUCTASE FAMILY PROTEIN (AFU_ORTHOLOGUE AFUA_8G06820)"/>
    <property type="match status" value="1"/>
</dbReference>
<organism evidence="2 3">
    <name type="scientific">Candidatus Blautia pullistercoris</name>
    <dbReference type="NCBI Taxonomy" id="2838499"/>
    <lineage>
        <taxon>Bacteria</taxon>
        <taxon>Bacillati</taxon>
        <taxon>Bacillota</taxon>
        <taxon>Clostridia</taxon>
        <taxon>Lachnospirales</taxon>
        <taxon>Lachnospiraceae</taxon>
        <taxon>Blautia</taxon>
    </lineage>
</organism>
<sequence length="178" mass="20479">MRKVSLFIAMSLDGYIADKKGGVDWLNGQDSGTETEDGYSTFIQDVDTVLMGWNTYHQIVTQLSPDQWVYPDQTSYVFTHRQLPPTDNIHFSSQAPWKILKQLKKQAGKKIWICGGRNLIRQLMEKDLIDEYNISVIPTILGSGIPLFHQHPEELKLKLVHVKTYNGIVELLYERRST</sequence>
<dbReference type="Gene3D" id="3.40.430.10">
    <property type="entry name" value="Dihydrofolate Reductase, subunit A"/>
    <property type="match status" value="1"/>
</dbReference>
<dbReference type="Pfam" id="PF01872">
    <property type="entry name" value="RibD_C"/>
    <property type="match status" value="1"/>
</dbReference>
<dbReference type="AlphaFoldDB" id="A0A9D1VKQ0"/>
<dbReference type="InterPro" id="IPR050765">
    <property type="entry name" value="Riboflavin_Biosynth_HTPR"/>
</dbReference>
<evidence type="ECO:0000313" key="3">
    <source>
        <dbReference type="Proteomes" id="UP000824230"/>
    </source>
</evidence>
<dbReference type="PANTHER" id="PTHR38011:SF11">
    <property type="entry name" value="2,5-DIAMINO-6-RIBOSYLAMINO-4(3H)-PYRIMIDINONE 5'-PHOSPHATE REDUCTASE"/>
    <property type="match status" value="1"/>
</dbReference>
<dbReference type="Proteomes" id="UP000824230">
    <property type="component" value="Unassembled WGS sequence"/>
</dbReference>
<reference evidence="2" key="1">
    <citation type="journal article" date="2021" name="PeerJ">
        <title>Extensive microbial diversity within the chicken gut microbiome revealed by metagenomics and culture.</title>
        <authorList>
            <person name="Gilroy R."/>
            <person name="Ravi A."/>
            <person name="Getino M."/>
            <person name="Pursley I."/>
            <person name="Horton D.L."/>
            <person name="Alikhan N.F."/>
            <person name="Baker D."/>
            <person name="Gharbi K."/>
            <person name="Hall N."/>
            <person name="Watson M."/>
            <person name="Adriaenssens E.M."/>
            <person name="Foster-Nyarko E."/>
            <person name="Jarju S."/>
            <person name="Secka A."/>
            <person name="Antonio M."/>
            <person name="Oren A."/>
            <person name="Chaudhuri R.R."/>
            <person name="La Ragione R."/>
            <person name="Hildebrand F."/>
            <person name="Pallen M.J."/>
        </authorList>
    </citation>
    <scope>NUCLEOTIDE SEQUENCE</scope>
    <source>
        <strain evidence="2">ChiHjej12B11-1927</strain>
    </source>
</reference>
<dbReference type="SUPFAM" id="SSF53597">
    <property type="entry name" value="Dihydrofolate reductase-like"/>
    <property type="match status" value="1"/>
</dbReference>
<feature type="domain" description="Bacterial bifunctional deaminase-reductase C-terminal" evidence="1">
    <location>
        <begin position="2"/>
        <end position="165"/>
    </location>
</feature>
<dbReference type="InterPro" id="IPR002734">
    <property type="entry name" value="RibDG_C"/>
</dbReference>
<comment type="caution">
    <text evidence="2">The sequence shown here is derived from an EMBL/GenBank/DDBJ whole genome shotgun (WGS) entry which is preliminary data.</text>
</comment>
<dbReference type="GO" id="GO:0009231">
    <property type="term" value="P:riboflavin biosynthetic process"/>
    <property type="evidence" value="ECO:0007669"/>
    <property type="project" value="InterPro"/>
</dbReference>
<evidence type="ECO:0000313" key="2">
    <source>
        <dbReference type="EMBL" id="HIX36834.1"/>
    </source>
</evidence>
<dbReference type="InterPro" id="IPR024072">
    <property type="entry name" value="DHFR-like_dom_sf"/>
</dbReference>
<reference evidence="2" key="2">
    <citation type="submission" date="2021-04" db="EMBL/GenBank/DDBJ databases">
        <authorList>
            <person name="Gilroy R."/>
        </authorList>
    </citation>
    <scope>NUCLEOTIDE SEQUENCE</scope>
    <source>
        <strain evidence="2">ChiHjej12B11-1927</strain>
    </source>
</reference>
<proteinExistence type="predicted"/>
<name>A0A9D1VKQ0_9FIRM</name>